<dbReference type="Gene3D" id="3.40.50.300">
    <property type="entry name" value="P-loop containing nucleotide triphosphate hydrolases"/>
    <property type="match status" value="1"/>
</dbReference>
<evidence type="ECO:0000256" key="7">
    <source>
        <dbReference type="ARBA" id="ARBA00022967"/>
    </source>
</evidence>
<dbReference type="CDD" id="cd03225">
    <property type="entry name" value="ABC_cobalt_CbiO_domain1"/>
    <property type="match status" value="1"/>
</dbReference>
<keyword evidence="6 10" id="KW-0067">ATP-binding</keyword>
<dbReference type="InterPro" id="IPR003593">
    <property type="entry name" value="AAA+_ATPase"/>
</dbReference>
<keyword evidence="8" id="KW-0472">Membrane</keyword>
<dbReference type="InterPro" id="IPR027417">
    <property type="entry name" value="P-loop_NTPase"/>
</dbReference>
<evidence type="ECO:0000313" key="11">
    <source>
        <dbReference type="Proteomes" id="UP000215383"/>
    </source>
</evidence>
<evidence type="ECO:0000256" key="5">
    <source>
        <dbReference type="ARBA" id="ARBA00022741"/>
    </source>
</evidence>
<dbReference type="PANTHER" id="PTHR43553">
    <property type="entry name" value="HEAVY METAL TRANSPORTER"/>
    <property type="match status" value="1"/>
</dbReference>
<keyword evidence="10" id="KW-0378">Hydrolase</keyword>
<dbReference type="InterPro" id="IPR050095">
    <property type="entry name" value="ECF_ABC_transporter_ATP-bd"/>
</dbReference>
<keyword evidence="4" id="KW-1003">Cell membrane</keyword>
<feature type="domain" description="ABC transporter" evidence="9">
    <location>
        <begin position="7"/>
        <end position="244"/>
    </location>
</feature>
<organism evidence="10 11">
    <name type="scientific">Megamonas hypermegale</name>
    <dbReference type="NCBI Taxonomy" id="158847"/>
    <lineage>
        <taxon>Bacteria</taxon>
        <taxon>Bacillati</taxon>
        <taxon>Bacillota</taxon>
        <taxon>Negativicutes</taxon>
        <taxon>Selenomonadales</taxon>
        <taxon>Selenomonadaceae</taxon>
        <taxon>Megamonas</taxon>
    </lineage>
</organism>
<dbReference type="InterPro" id="IPR003439">
    <property type="entry name" value="ABC_transporter-like_ATP-bd"/>
</dbReference>
<comment type="subcellular location">
    <subcellularLocation>
        <location evidence="1">Cell membrane</location>
        <topology evidence="1">Peripheral membrane protein</topology>
    </subcellularLocation>
</comment>
<evidence type="ECO:0000259" key="9">
    <source>
        <dbReference type="PROSITE" id="PS50893"/>
    </source>
</evidence>
<evidence type="ECO:0000256" key="3">
    <source>
        <dbReference type="ARBA" id="ARBA00022448"/>
    </source>
</evidence>
<dbReference type="eggNOG" id="COG1122">
    <property type="taxonomic scope" value="Bacteria"/>
</dbReference>
<keyword evidence="3" id="KW-0813">Transport</keyword>
<accession>A0A239TV00</accession>
<reference evidence="10 11" key="1">
    <citation type="submission" date="2017-06" db="EMBL/GenBank/DDBJ databases">
        <authorList>
            <consortium name="Pathogen Informatics"/>
        </authorList>
    </citation>
    <scope>NUCLEOTIDE SEQUENCE [LARGE SCALE GENOMIC DNA]</scope>
    <source>
        <strain evidence="10 11">NCTC10570</strain>
    </source>
</reference>
<dbReference type="FunFam" id="3.40.50.300:FF:000224">
    <property type="entry name" value="Energy-coupling factor transporter ATP-binding protein EcfA"/>
    <property type="match status" value="1"/>
</dbReference>
<dbReference type="GO" id="GO:0016887">
    <property type="term" value="F:ATP hydrolysis activity"/>
    <property type="evidence" value="ECO:0007669"/>
    <property type="project" value="InterPro"/>
</dbReference>
<evidence type="ECO:0000256" key="1">
    <source>
        <dbReference type="ARBA" id="ARBA00004202"/>
    </source>
</evidence>
<dbReference type="EMBL" id="LT906446">
    <property type="protein sequence ID" value="SNV01627.1"/>
    <property type="molecule type" value="Genomic_DNA"/>
</dbReference>
<dbReference type="GO" id="GO:0005524">
    <property type="term" value="F:ATP binding"/>
    <property type="evidence" value="ECO:0007669"/>
    <property type="project" value="UniProtKB-KW"/>
</dbReference>
<dbReference type="GO" id="GO:0043190">
    <property type="term" value="C:ATP-binding cassette (ABC) transporter complex"/>
    <property type="evidence" value="ECO:0007669"/>
    <property type="project" value="TreeGrafter"/>
</dbReference>
<dbReference type="InterPro" id="IPR015856">
    <property type="entry name" value="ABC_transpr_CbiO/EcfA_su"/>
</dbReference>
<dbReference type="Pfam" id="PF00005">
    <property type="entry name" value="ABC_tran"/>
    <property type="match status" value="1"/>
</dbReference>
<dbReference type="AlphaFoldDB" id="A0A239TV00"/>
<evidence type="ECO:0000256" key="4">
    <source>
        <dbReference type="ARBA" id="ARBA00022475"/>
    </source>
</evidence>
<protein>
    <submittedName>
        <fullName evidence="10">Energy-coupling factor transporter ATP-binding protein EcfA1</fullName>
        <ecNumber evidence="10">3.6.3.-</ecNumber>
    </submittedName>
</protein>
<evidence type="ECO:0000313" key="10">
    <source>
        <dbReference type="EMBL" id="SNV01627.1"/>
    </source>
</evidence>
<dbReference type="NCBIfam" id="TIGR04520">
    <property type="entry name" value="ECF_ATPase_1"/>
    <property type="match status" value="1"/>
</dbReference>
<sequence length="283" mass="31817">MEFIKIEHLTHIFKSNDEQKKDLKALDDINLSINKGEFIAIIGVNGSGKSTLAKHLNGLLLPTEGACFVDGIKVEDSEEIWKIRQKVSMVFQNPDNQIIATIVEDDIAFGPENMGLPREEIRERVEFALKSLHIEHLRKFAPHLLSGGQKQLTAIAGAIAMRTNCLVLDEPTAMLDPQGRIAVMKALKELHEKYNMTIIMITHFMEEAMQTQRIIVMDDGKVIRDGTPKQIFEDKKKLKALGLEVPLSVDIADELRHRGVKISDDVFTAEQLAVELEKVVSCR</sequence>
<evidence type="ECO:0000256" key="8">
    <source>
        <dbReference type="ARBA" id="ARBA00023136"/>
    </source>
</evidence>
<proteinExistence type="inferred from homology"/>
<dbReference type="SMART" id="SM00382">
    <property type="entry name" value="AAA"/>
    <property type="match status" value="1"/>
</dbReference>
<evidence type="ECO:0000256" key="6">
    <source>
        <dbReference type="ARBA" id="ARBA00022840"/>
    </source>
</evidence>
<evidence type="ECO:0000256" key="2">
    <source>
        <dbReference type="ARBA" id="ARBA00005417"/>
    </source>
</evidence>
<name>A0A239TV00_9FIRM</name>
<dbReference type="SUPFAM" id="SSF52540">
    <property type="entry name" value="P-loop containing nucleoside triphosphate hydrolases"/>
    <property type="match status" value="1"/>
</dbReference>
<dbReference type="PROSITE" id="PS50893">
    <property type="entry name" value="ABC_TRANSPORTER_2"/>
    <property type="match status" value="1"/>
</dbReference>
<keyword evidence="5" id="KW-0547">Nucleotide-binding</keyword>
<keyword evidence="11" id="KW-1185">Reference proteome</keyword>
<dbReference type="EC" id="3.6.3.-" evidence="10"/>
<gene>
    <name evidence="10" type="primary">ecfA1</name>
    <name evidence="10" type="ORF">SAMEA4364220_01467</name>
</gene>
<dbReference type="Proteomes" id="UP000215383">
    <property type="component" value="Chromosome 1"/>
</dbReference>
<dbReference type="GO" id="GO:0042626">
    <property type="term" value="F:ATPase-coupled transmembrane transporter activity"/>
    <property type="evidence" value="ECO:0007669"/>
    <property type="project" value="TreeGrafter"/>
</dbReference>
<comment type="similarity">
    <text evidence="2">Belongs to the ABC transporter superfamily.</text>
</comment>
<dbReference type="PANTHER" id="PTHR43553:SF24">
    <property type="entry name" value="ENERGY-COUPLING FACTOR TRANSPORTER ATP-BINDING PROTEIN ECFA1"/>
    <property type="match status" value="1"/>
</dbReference>
<keyword evidence="7" id="KW-1278">Translocase</keyword>
<dbReference type="InterPro" id="IPR030947">
    <property type="entry name" value="EcfA_1"/>
</dbReference>